<feature type="domain" description="Solute-binding protein family 5" evidence="3">
    <location>
        <begin position="98"/>
        <end position="238"/>
    </location>
</feature>
<organism evidence="4 5">
    <name type="scientific">Klebsiella pneumoniae</name>
    <dbReference type="NCBI Taxonomy" id="573"/>
    <lineage>
        <taxon>Bacteria</taxon>
        <taxon>Pseudomonadati</taxon>
        <taxon>Pseudomonadota</taxon>
        <taxon>Gammaproteobacteria</taxon>
        <taxon>Enterobacterales</taxon>
        <taxon>Enterobacteriaceae</taxon>
        <taxon>Klebsiella/Raoultella group</taxon>
        <taxon>Klebsiella</taxon>
        <taxon>Klebsiella pneumoniae complex</taxon>
    </lineage>
</organism>
<dbReference type="Gene3D" id="3.40.190.10">
    <property type="entry name" value="Periplasmic binding protein-like II"/>
    <property type="match status" value="1"/>
</dbReference>
<accession>A0A378AMJ8</accession>
<sequence length="251" mass="28318">MYARLFLFLLALFSLDAKAQTIQESVAFAIIGEPKYAAGFSHFDYVNPRAPKGGTLTLAAIGTFDNFNRYALRGNPAVRTEALYDTLFTTSDDEPGSYYPLIAERARYAEDYSWMEIALNPRARFHDGTPITARDVAFTFNKFMTEGVPQFRLFYKGTTVKAIAPLTVRIDLGQPGKENMLSLLSLPVMPEAFWRQHKLSDPLSKPPLASGPYRISAWRMGQYIIYSRVADYWAADLPVNRGPLEFRYAAL</sequence>
<dbReference type="AlphaFoldDB" id="A0A378AMJ8"/>
<feature type="chain" id="PRO_5016656554" evidence="2">
    <location>
        <begin position="20"/>
        <end position="251"/>
    </location>
</feature>
<feature type="signal peptide" evidence="2">
    <location>
        <begin position="1"/>
        <end position="19"/>
    </location>
</feature>
<evidence type="ECO:0000313" key="4">
    <source>
        <dbReference type="EMBL" id="STV14460.1"/>
    </source>
</evidence>
<dbReference type="GO" id="GO:1904680">
    <property type="term" value="F:peptide transmembrane transporter activity"/>
    <property type="evidence" value="ECO:0007669"/>
    <property type="project" value="TreeGrafter"/>
</dbReference>
<dbReference type="GO" id="GO:0015833">
    <property type="term" value="P:peptide transport"/>
    <property type="evidence" value="ECO:0007669"/>
    <property type="project" value="TreeGrafter"/>
</dbReference>
<dbReference type="GO" id="GO:0042884">
    <property type="term" value="P:microcin transport"/>
    <property type="evidence" value="ECO:0007669"/>
    <property type="project" value="TreeGrafter"/>
</dbReference>
<name>A0A378AMJ8_KLEPN</name>
<evidence type="ECO:0000256" key="1">
    <source>
        <dbReference type="ARBA" id="ARBA00022729"/>
    </source>
</evidence>
<dbReference type="PANTHER" id="PTHR30290">
    <property type="entry name" value="PERIPLASMIC BINDING COMPONENT OF ABC TRANSPORTER"/>
    <property type="match status" value="1"/>
</dbReference>
<gene>
    <name evidence="4" type="primary">appA_2</name>
    <name evidence="4" type="ORF">NCTC204_04171</name>
</gene>
<dbReference type="Proteomes" id="UP000255192">
    <property type="component" value="Unassembled WGS sequence"/>
</dbReference>
<evidence type="ECO:0000313" key="5">
    <source>
        <dbReference type="Proteomes" id="UP000255192"/>
    </source>
</evidence>
<evidence type="ECO:0000259" key="3">
    <source>
        <dbReference type="Pfam" id="PF00496"/>
    </source>
</evidence>
<proteinExistence type="predicted"/>
<dbReference type="Pfam" id="PF00496">
    <property type="entry name" value="SBP_bac_5"/>
    <property type="match status" value="1"/>
</dbReference>
<evidence type="ECO:0000256" key="2">
    <source>
        <dbReference type="SAM" id="SignalP"/>
    </source>
</evidence>
<dbReference type="SUPFAM" id="SSF53850">
    <property type="entry name" value="Periplasmic binding protein-like II"/>
    <property type="match status" value="1"/>
</dbReference>
<protein>
    <submittedName>
        <fullName evidence="4">ABC transporter substrate-binding protein</fullName>
    </submittedName>
</protein>
<dbReference type="PANTHER" id="PTHR30290:SF64">
    <property type="entry name" value="ABC TRANSPORTER PERIPLASMIC BINDING PROTEIN"/>
    <property type="match status" value="1"/>
</dbReference>
<keyword evidence="1 2" id="KW-0732">Signal</keyword>
<dbReference type="EMBL" id="UGMD01000002">
    <property type="protein sequence ID" value="STV14460.1"/>
    <property type="molecule type" value="Genomic_DNA"/>
</dbReference>
<dbReference type="InterPro" id="IPR039424">
    <property type="entry name" value="SBP_5"/>
</dbReference>
<reference evidence="4 5" key="1">
    <citation type="submission" date="2018-06" db="EMBL/GenBank/DDBJ databases">
        <authorList>
            <consortium name="Pathogen Informatics"/>
            <person name="Doyle S."/>
        </authorList>
    </citation>
    <scope>NUCLEOTIDE SEQUENCE [LARGE SCALE GENOMIC DNA]</scope>
    <source>
        <strain evidence="4 5">NCTC204</strain>
    </source>
</reference>
<dbReference type="GO" id="GO:0030288">
    <property type="term" value="C:outer membrane-bounded periplasmic space"/>
    <property type="evidence" value="ECO:0007669"/>
    <property type="project" value="TreeGrafter"/>
</dbReference>
<dbReference type="InterPro" id="IPR000914">
    <property type="entry name" value="SBP_5_dom"/>
</dbReference>